<protein>
    <submittedName>
        <fullName evidence="2">Cytochrome P450</fullName>
    </submittedName>
</protein>
<dbReference type="PANTHER" id="PTHR46696:SF1">
    <property type="entry name" value="CYTOCHROME P450 YJIB-RELATED"/>
    <property type="match status" value="1"/>
</dbReference>
<dbReference type="InterPro" id="IPR036396">
    <property type="entry name" value="Cyt_P450_sf"/>
</dbReference>
<dbReference type="EMBL" id="JACGWS010000016">
    <property type="protein sequence ID" value="MBC8757040.1"/>
    <property type="molecule type" value="Genomic_DNA"/>
</dbReference>
<comment type="caution">
    <text evidence="2">The sequence shown here is derived from an EMBL/GenBank/DDBJ whole genome shotgun (WGS) entry which is preliminary data.</text>
</comment>
<evidence type="ECO:0000313" key="3">
    <source>
        <dbReference type="Proteomes" id="UP000619238"/>
    </source>
</evidence>
<evidence type="ECO:0000313" key="2">
    <source>
        <dbReference type="EMBL" id="MBC8757040.1"/>
    </source>
</evidence>
<comment type="similarity">
    <text evidence="1">Belongs to the cytochrome P450 family.</text>
</comment>
<dbReference type="PRINTS" id="PR00359">
    <property type="entry name" value="BP450"/>
</dbReference>
<dbReference type="Pfam" id="PF00067">
    <property type="entry name" value="p450"/>
    <property type="match status" value="1"/>
</dbReference>
<sequence length="395" mass="44809">MIKTADTFSIGMKNPYPSYTYMQEHSPVHQLPSGQWIIFDYKNAHELLQSPKCLHWGQDERVFGNLPPMEKAIATTLYTLSPGSDRPYRKQILHQLAGRSLKIDEKSMQDLADDLLINLKGKNNIDIISDFAHPFTFGTICRIIGIPENQRETFSNLVAKMDGGYLSCIDIETGKQTIEGAAFIQQLKELIKLKQNELGNDLCSVLLESSHQEPDQEAFLISMLILLFYAGHQNMMNFFGNALLTLHEHPKMQQEFREHPKLLDKGVDELIRYDSPLQYIMLIAKEDIKIDDKHISAGSQLLISVGAANRDASVFENPEQLILDREHKHLGYGVGAFRCIGARLAQLQASTGLNSWLKHVVAYNPKLDEVSWRMHPFVQRGPASVPVKIDWNDDN</sequence>
<accession>A0ABR7QEP9</accession>
<dbReference type="SUPFAM" id="SSF48264">
    <property type="entry name" value="Cytochrome P450"/>
    <property type="match status" value="1"/>
</dbReference>
<organism evidence="2 3">
    <name type="scientific">Kordia aestuariivivens</name>
    <dbReference type="NCBI Taxonomy" id="2759037"/>
    <lineage>
        <taxon>Bacteria</taxon>
        <taxon>Pseudomonadati</taxon>
        <taxon>Bacteroidota</taxon>
        <taxon>Flavobacteriia</taxon>
        <taxon>Flavobacteriales</taxon>
        <taxon>Flavobacteriaceae</taxon>
        <taxon>Kordia</taxon>
    </lineage>
</organism>
<dbReference type="RefSeq" id="WP_187564085.1">
    <property type="nucleotide sequence ID" value="NZ_JACGWS010000016.1"/>
</dbReference>
<dbReference type="InterPro" id="IPR002397">
    <property type="entry name" value="Cyt_P450_B"/>
</dbReference>
<proteinExistence type="inferred from homology"/>
<gene>
    <name evidence="2" type="ORF">H2O64_20375</name>
</gene>
<dbReference type="Gene3D" id="1.10.630.10">
    <property type="entry name" value="Cytochrome P450"/>
    <property type="match status" value="1"/>
</dbReference>
<dbReference type="Proteomes" id="UP000619238">
    <property type="component" value="Unassembled WGS sequence"/>
</dbReference>
<dbReference type="InterPro" id="IPR001128">
    <property type="entry name" value="Cyt_P450"/>
</dbReference>
<name>A0ABR7QEP9_9FLAO</name>
<reference evidence="2 3" key="1">
    <citation type="submission" date="2020-07" db="EMBL/GenBank/DDBJ databases">
        <title>Description of Kordia aestuariivivens sp. nov., isolated from a tidal flat.</title>
        <authorList>
            <person name="Park S."/>
            <person name="Yoon J.-H."/>
        </authorList>
    </citation>
    <scope>NUCLEOTIDE SEQUENCE [LARGE SCALE GENOMIC DNA]</scope>
    <source>
        <strain evidence="2 3">YSTF-M3</strain>
    </source>
</reference>
<dbReference type="PANTHER" id="PTHR46696">
    <property type="entry name" value="P450, PUTATIVE (EUROFUNG)-RELATED"/>
    <property type="match status" value="1"/>
</dbReference>
<keyword evidence="3" id="KW-1185">Reference proteome</keyword>
<evidence type="ECO:0000256" key="1">
    <source>
        <dbReference type="ARBA" id="ARBA00010617"/>
    </source>
</evidence>